<dbReference type="SUPFAM" id="SSF51735">
    <property type="entry name" value="NAD(P)-binding Rossmann-fold domains"/>
    <property type="match status" value="1"/>
</dbReference>
<keyword evidence="2" id="KW-1185">Reference proteome</keyword>
<organism evidence="1 2">
    <name type="scientific">Crepidotus variabilis</name>
    <dbReference type="NCBI Taxonomy" id="179855"/>
    <lineage>
        <taxon>Eukaryota</taxon>
        <taxon>Fungi</taxon>
        <taxon>Dikarya</taxon>
        <taxon>Basidiomycota</taxon>
        <taxon>Agaricomycotina</taxon>
        <taxon>Agaricomycetes</taxon>
        <taxon>Agaricomycetidae</taxon>
        <taxon>Agaricales</taxon>
        <taxon>Agaricineae</taxon>
        <taxon>Crepidotaceae</taxon>
        <taxon>Crepidotus</taxon>
    </lineage>
</organism>
<name>A0A9P6ESY2_9AGAR</name>
<dbReference type="PANTHER" id="PTHR15020:SF50">
    <property type="entry name" value="UPF0659 PROTEIN YMR090W"/>
    <property type="match status" value="1"/>
</dbReference>
<dbReference type="Gene3D" id="3.40.50.720">
    <property type="entry name" value="NAD(P)-binding Rossmann-like Domain"/>
    <property type="match status" value="1"/>
</dbReference>
<dbReference type="AlphaFoldDB" id="A0A9P6ESY2"/>
<evidence type="ECO:0000313" key="1">
    <source>
        <dbReference type="EMBL" id="KAF9535586.1"/>
    </source>
</evidence>
<dbReference type="Proteomes" id="UP000807306">
    <property type="component" value="Unassembled WGS sequence"/>
</dbReference>
<comment type="caution">
    <text evidence="1">The sequence shown here is derived from an EMBL/GenBank/DDBJ whole genome shotgun (WGS) entry which is preliminary data.</text>
</comment>
<protein>
    <recommendedName>
        <fullName evidence="3">NAD(P)-binding domain-containing protein</fullName>
    </recommendedName>
</protein>
<dbReference type="OrthoDB" id="63935at2759"/>
<dbReference type="InterPro" id="IPR036291">
    <property type="entry name" value="NAD(P)-bd_dom_sf"/>
</dbReference>
<proteinExistence type="predicted"/>
<accession>A0A9P6ESY2</accession>
<reference evidence="1" key="1">
    <citation type="submission" date="2020-11" db="EMBL/GenBank/DDBJ databases">
        <authorList>
            <consortium name="DOE Joint Genome Institute"/>
            <person name="Ahrendt S."/>
            <person name="Riley R."/>
            <person name="Andreopoulos W."/>
            <person name="Labutti K."/>
            <person name="Pangilinan J."/>
            <person name="Ruiz-Duenas F.J."/>
            <person name="Barrasa J.M."/>
            <person name="Sanchez-Garcia M."/>
            <person name="Camarero S."/>
            <person name="Miyauchi S."/>
            <person name="Serrano A."/>
            <person name="Linde D."/>
            <person name="Babiker R."/>
            <person name="Drula E."/>
            <person name="Ayuso-Fernandez I."/>
            <person name="Pacheco R."/>
            <person name="Padilla G."/>
            <person name="Ferreira P."/>
            <person name="Barriuso J."/>
            <person name="Kellner H."/>
            <person name="Castanera R."/>
            <person name="Alfaro M."/>
            <person name="Ramirez L."/>
            <person name="Pisabarro A.G."/>
            <person name="Kuo A."/>
            <person name="Tritt A."/>
            <person name="Lipzen A."/>
            <person name="He G."/>
            <person name="Yan M."/>
            <person name="Ng V."/>
            <person name="Cullen D."/>
            <person name="Martin F."/>
            <person name="Rosso M.-N."/>
            <person name="Henrissat B."/>
            <person name="Hibbett D."/>
            <person name="Martinez A.T."/>
            <person name="Grigoriev I.V."/>
        </authorList>
    </citation>
    <scope>NUCLEOTIDE SEQUENCE</scope>
    <source>
        <strain evidence="1">CBS 506.95</strain>
    </source>
</reference>
<evidence type="ECO:0000313" key="2">
    <source>
        <dbReference type="Proteomes" id="UP000807306"/>
    </source>
</evidence>
<gene>
    <name evidence="1" type="ORF">CPB83DRAFT_888278</name>
</gene>
<sequence>MPLNILTFGASRNIGYFTSLRLLDAGATVNYLLRSTVVFDNDETIQKYIKAGKVRLIKGDALVIDDVRRAWEEASKDAPVDYLLFSVGGTVQFSFSRGFYMDPVNLVTQSLLNVLSTIPSGASPRLVIVSSTGLTAASHRALPFALKPMYSKMLAAPHKDKVGAERLISHLAGWSWDFEGDGEPGEDIMGPGDWKAREGLPAPGTLKNILIVRPALLSDGECQADKLKQKGKDKEPYRVSEQEIKAYTVSRKDVAHFIAETVLNKWDEYQDKIINIGY</sequence>
<evidence type="ECO:0008006" key="3">
    <source>
        <dbReference type="Google" id="ProtNLM"/>
    </source>
</evidence>
<dbReference type="EMBL" id="MU157824">
    <property type="protein sequence ID" value="KAF9535586.1"/>
    <property type="molecule type" value="Genomic_DNA"/>
</dbReference>
<dbReference type="PANTHER" id="PTHR15020">
    <property type="entry name" value="FLAVIN REDUCTASE-RELATED"/>
    <property type="match status" value="1"/>
</dbReference>